<evidence type="ECO:0000313" key="2">
    <source>
        <dbReference type="EMBL" id="TGZ72568.1"/>
    </source>
</evidence>
<dbReference type="Proteomes" id="UP000308267">
    <property type="component" value="Unassembled WGS sequence"/>
</dbReference>
<keyword evidence="1" id="KW-0732">Signal</keyword>
<keyword evidence="3" id="KW-1185">Reference proteome</keyword>
<gene>
    <name evidence="2" type="ORF">CRM22_002023</name>
</gene>
<sequence>MDKLVLIQSLIILLTGSKILGCSRTKRLLDYTDYIKSVYPTCVSTCDQNRPFYDWDGKCNEKCFVQAMKQCAVTTTAYSVGVVVNGVAISQYPDCASRCASEVEDVIACKEMCLIAELKSCGVQCLHTCFGLLDMPSELRQKPVSDPVSQRL</sequence>
<comment type="caution">
    <text evidence="2">The sequence shown here is derived from an EMBL/GenBank/DDBJ whole genome shotgun (WGS) entry which is preliminary data.</text>
</comment>
<protein>
    <submittedName>
        <fullName evidence="2">Uncharacterized protein</fullName>
    </submittedName>
</protein>
<name>A0A4S2ME13_OPIFE</name>
<dbReference type="EMBL" id="SJOL01003575">
    <property type="protein sequence ID" value="TGZ72568.1"/>
    <property type="molecule type" value="Genomic_DNA"/>
</dbReference>
<organism evidence="2 3">
    <name type="scientific">Opisthorchis felineus</name>
    <dbReference type="NCBI Taxonomy" id="147828"/>
    <lineage>
        <taxon>Eukaryota</taxon>
        <taxon>Metazoa</taxon>
        <taxon>Spiralia</taxon>
        <taxon>Lophotrochozoa</taxon>
        <taxon>Platyhelminthes</taxon>
        <taxon>Trematoda</taxon>
        <taxon>Digenea</taxon>
        <taxon>Opisthorchiida</taxon>
        <taxon>Opisthorchiata</taxon>
        <taxon>Opisthorchiidae</taxon>
        <taxon>Opisthorchis</taxon>
    </lineage>
</organism>
<evidence type="ECO:0000313" key="3">
    <source>
        <dbReference type="Proteomes" id="UP000308267"/>
    </source>
</evidence>
<proteinExistence type="predicted"/>
<evidence type="ECO:0000256" key="1">
    <source>
        <dbReference type="SAM" id="SignalP"/>
    </source>
</evidence>
<dbReference type="AlphaFoldDB" id="A0A4S2ME13"/>
<feature type="signal peptide" evidence="1">
    <location>
        <begin position="1"/>
        <end position="21"/>
    </location>
</feature>
<reference evidence="2 3" key="1">
    <citation type="journal article" date="2019" name="BMC Genomics">
        <title>New insights from Opisthorchis felineus genome: update on genomics of the epidemiologically important liver flukes.</title>
        <authorList>
            <person name="Ershov N.I."/>
            <person name="Mordvinov V.A."/>
            <person name="Prokhortchouk E.B."/>
            <person name="Pakharukova M.Y."/>
            <person name="Gunbin K.V."/>
            <person name="Ustyantsev K."/>
            <person name="Genaev M.A."/>
            <person name="Blinov A.G."/>
            <person name="Mazur A."/>
            <person name="Boulygina E."/>
            <person name="Tsygankova S."/>
            <person name="Khrameeva E."/>
            <person name="Chekanov N."/>
            <person name="Fan G."/>
            <person name="Xiao A."/>
            <person name="Zhang H."/>
            <person name="Xu X."/>
            <person name="Yang H."/>
            <person name="Solovyev V."/>
            <person name="Lee S.M."/>
            <person name="Liu X."/>
            <person name="Afonnikov D.A."/>
            <person name="Skryabin K.G."/>
        </authorList>
    </citation>
    <scope>NUCLEOTIDE SEQUENCE [LARGE SCALE GENOMIC DNA]</scope>
    <source>
        <strain evidence="2">AK-0245</strain>
        <tissue evidence="2">Whole organism</tissue>
    </source>
</reference>
<accession>A0A4S2ME13</accession>
<feature type="chain" id="PRO_5020681865" evidence="1">
    <location>
        <begin position="22"/>
        <end position="152"/>
    </location>
</feature>